<reference evidence="7 8" key="1">
    <citation type="journal article" date="2021" name="ISME Commun">
        <title>Automated analysis of genomic sequences facilitates high-throughput and comprehensive description of bacteria.</title>
        <authorList>
            <person name="Hitch T.C.A."/>
        </authorList>
    </citation>
    <scope>NUCLEOTIDE SEQUENCE [LARGE SCALE GENOMIC DNA]</scope>
    <source>
        <strain evidence="7 8">Sanger_109</strain>
    </source>
</reference>
<dbReference type="PANTHER" id="PTHR43496:SF1">
    <property type="entry name" value="POLYGALACTURONAN_RHAMNOGALACTURONAN TRANSPORT SYSTEM PERMEASE PROTEIN YTEP"/>
    <property type="match status" value="1"/>
</dbReference>
<dbReference type="Proteomes" id="UP001652442">
    <property type="component" value="Unassembled WGS sequence"/>
</dbReference>
<feature type="transmembrane region" description="Helical" evidence="5">
    <location>
        <begin position="387"/>
        <end position="411"/>
    </location>
</feature>
<dbReference type="PANTHER" id="PTHR43496">
    <property type="entry name" value="PROTEIN LPLB"/>
    <property type="match status" value="1"/>
</dbReference>
<gene>
    <name evidence="7" type="ORF">OCV88_03550</name>
</gene>
<comment type="similarity">
    <text evidence="5">Belongs to the binding-protein-dependent transport system permease family.</text>
</comment>
<evidence type="ECO:0000259" key="6">
    <source>
        <dbReference type="PROSITE" id="PS50928"/>
    </source>
</evidence>
<feature type="transmembrane region" description="Helical" evidence="5">
    <location>
        <begin position="20"/>
        <end position="42"/>
    </location>
</feature>
<proteinExistence type="inferred from homology"/>
<feature type="transmembrane region" description="Helical" evidence="5">
    <location>
        <begin position="151"/>
        <end position="173"/>
    </location>
</feature>
<keyword evidence="5" id="KW-0813">Transport</keyword>
<feature type="domain" description="ABC transmembrane type-1" evidence="6">
    <location>
        <begin position="71"/>
        <end position="268"/>
    </location>
</feature>
<dbReference type="Gene3D" id="1.10.3720.10">
    <property type="entry name" value="MetI-like"/>
    <property type="match status" value="2"/>
</dbReference>
<feature type="transmembrane region" description="Helical" evidence="5">
    <location>
        <begin position="109"/>
        <end position="131"/>
    </location>
</feature>
<evidence type="ECO:0000256" key="1">
    <source>
        <dbReference type="ARBA" id="ARBA00004141"/>
    </source>
</evidence>
<dbReference type="SUPFAM" id="SSF161098">
    <property type="entry name" value="MetI-like"/>
    <property type="match status" value="2"/>
</dbReference>
<organism evidence="7 8">
    <name type="scientific">Brotonthovivens ammoniilytica</name>
    <dbReference type="NCBI Taxonomy" id="2981725"/>
    <lineage>
        <taxon>Bacteria</taxon>
        <taxon>Bacillati</taxon>
        <taxon>Bacillota</taxon>
        <taxon>Clostridia</taxon>
        <taxon>Lachnospirales</taxon>
        <taxon>Lachnospiraceae</taxon>
        <taxon>Brotonthovivens</taxon>
    </lineage>
</organism>
<comment type="caution">
    <text evidence="7">The sequence shown here is derived from an EMBL/GenBank/DDBJ whole genome shotgun (WGS) entry which is preliminary data.</text>
</comment>
<dbReference type="RefSeq" id="WP_262590648.1">
    <property type="nucleotide sequence ID" value="NZ_JAOQJQ010000001.1"/>
</dbReference>
<evidence type="ECO:0000256" key="4">
    <source>
        <dbReference type="ARBA" id="ARBA00023136"/>
    </source>
</evidence>
<evidence type="ECO:0000256" key="3">
    <source>
        <dbReference type="ARBA" id="ARBA00022989"/>
    </source>
</evidence>
<evidence type="ECO:0000256" key="2">
    <source>
        <dbReference type="ARBA" id="ARBA00022692"/>
    </source>
</evidence>
<feature type="transmembrane region" description="Helical" evidence="5">
    <location>
        <begin position="193"/>
        <end position="217"/>
    </location>
</feature>
<sequence>MKNKLLKLKSYTMQDFMKLILILCILFSFCVFLLGPLCILFVKAFQNKDGDFTGFAQFAQYLSSPNMVASLGNTLFIAVTSTVISVALAFCMAYVLTRRKIPFRGFFRFLSMLPMFAPTMLFGMSLIYLFGNKGLITQLGLRLPIYGRLGIVIAESIYCFPVALMILMVAFSAADNRLYEAAEAMGTSPFRKLMTITIPGIKYGLINAVFVCFTYSFTDFGAPSIVGGNYNVLATDIYKQVIGQQNFNMGAVVGIIMMIPTVISFVVDRLTSSRQASAITARSVPYQIKPAKGADRAGLIFCIVISALLIGFFAVSFYGAVVTSWPYNMKLTWSHFDFSQIDAGNGLRSLLQSLKVSALTAVCGTIAAFLTAYLIEKLNVFPKLRKVLYFFSITPNAVPGTVIGLSFILFFNPRWFQIPGTALAVENGFNFLYGTTAILVIVNIIHYFSVPFVTASTALKRLDKEFEIVSDSLKVPLIRTFFRITVPISAGAVWEMFIYYFMNGMITVSAVIFLYTPLTKIASVVILNVQGAGDDAEAAALCMVIFGINIIVRLVYELVNKKIRKKTEKWMHR</sequence>
<feature type="domain" description="ABC transmembrane type-1" evidence="6">
    <location>
        <begin position="350"/>
        <end position="556"/>
    </location>
</feature>
<evidence type="ECO:0000256" key="5">
    <source>
        <dbReference type="RuleBase" id="RU363032"/>
    </source>
</evidence>
<dbReference type="InterPro" id="IPR035906">
    <property type="entry name" value="MetI-like_sf"/>
</dbReference>
<dbReference type="EMBL" id="JAOQJQ010000001">
    <property type="protein sequence ID" value="MCU6761415.1"/>
    <property type="molecule type" value="Genomic_DNA"/>
</dbReference>
<dbReference type="InterPro" id="IPR017664">
    <property type="entry name" value="AminoethylPonate_ABC_perm-1"/>
</dbReference>
<dbReference type="PROSITE" id="PS50928">
    <property type="entry name" value="ABC_TM1"/>
    <property type="match status" value="2"/>
</dbReference>
<dbReference type="NCBIfam" id="TIGR03262">
    <property type="entry name" value="PhnU2"/>
    <property type="match status" value="1"/>
</dbReference>
<comment type="subcellular location">
    <subcellularLocation>
        <location evidence="5">Cell membrane</location>
        <topology evidence="5">Multi-pass membrane protein</topology>
    </subcellularLocation>
    <subcellularLocation>
        <location evidence="1">Membrane</location>
        <topology evidence="1">Multi-pass membrane protein</topology>
    </subcellularLocation>
</comment>
<keyword evidence="3 5" id="KW-1133">Transmembrane helix</keyword>
<dbReference type="InterPro" id="IPR000515">
    <property type="entry name" value="MetI-like"/>
</dbReference>
<keyword evidence="8" id="KW-1185">Reference proteome</keyword>
<protein>
    <submittedName>
        <fullName evidence="7">2-aminoethylphosphonate ABC transporter permease subunit</fullName>
    </submittedName>
</protein>
<feature type="transmembrane region" description="Helical" evidence="5">
    <location>
        <begin position="75"/>
        <end position="97"/>
    </location>
</feature>
<evidence type="ECO:0000313" key="8">
    <source>
        <dbReference type="Proteomes" id="UP001652442"/>
    </source>
</evidence>
<name>A0ABT2TGY2_9FIRM</name>
<dbReference type="CDD" id="cd06261">
    <property type="entry name" value="TM_PBP2"/>
    <property type="match status" value="2"/>
</dbReference>
<keyword evidence="2 5" id="KW-0812">Transmembrane</keyword>
<keyword evidence="4 5" id="KW-0472">Membrane</keyword>
<feature type="transmembrane region" description="Helical" evidence="5">
    <location>
        <begin position="297"/>
        <end position="321"/>
    </location>
</feature>
<evidence type="ECO:0000313" key="7">
    <source>
        <dbReference type="EMBL" id="MCU6761415.1"/>
    </source>
</evidence>
<feature type="transmembrane region" description="Helical" evidence="5">
    <location>
        <begin position="431"/>
        <end position="454"/>
    </location>
</feature>
<dbReference type="Pfam" id="PF00528">
    <property type="entry name" value="BPD_transp_1"/>
    <property type="match status" value="2"/>
</dbReference>
<feature type="transmembrane region" description="Helical" evidence="5">
    <location>
        <begin position="497"/>
        <end position="518"/>
    </location>
</feature>
<feature type="transmembrane region" description="Helical" evidence="5">
    <location>
        <begin position="356"/>
        <end position="375"/>
    </location>
</feature>
<feature type="transmembrane region" description="Helical" evidence="5">
    <location>
        <begin position="538"/>
        <end position="556"/>
    </location>
</feature>
<feature type="transmembrane region" description="Helical" evidence="5">
    <location>
        <begin position="247"/>
        <end position="267"/>
    </location>
</feature>
<accession>A0ABT2TGY2</accession>